<dbReference type="PANTHER" id="PTHR38459">
    <property type="entry name" value="PROPHAGE BACTOPRENOL-LINKED GLUCOSE TRANSLOCASE HOMOLOG"/>
    <property type="match status" value="1"/>
</dbReference>
<accession>A0ABT7V1J7</accession>
<evidence type="ECO:0000313" key="8">
    <source>
        <dbReference type="EMBL" id="MDM8270341.1"/>
    </source>
</evidence>
<dbReference type="InterPro" id="IPR051401">
    <property type="entry name" value="GtrA_CellWall_Glycosyl"/>
</dbReference>
<evidence type="ECO:0000256" key="3">
    <source>
        <dbReference type="ARBA" id="ARBA00022692"/>
    </source>
</evidence>
<feature type="transmembrane region" description="Helical" evidence="6">
    <location>
        <begin position="39"/>
        <end position="61"/>
    </location>
</feature>
<evidence type="ECO:0000256" key="2">
    <source>
        <dbReference type="ARBA" id="ARBA00009399"/>
    </source>
</evidence>
<feature type="domain" description="GtrA/DPMS transmembrane" evidence="7">
    <location>
        <begin position="10"/>
        <end position="124"/>
    </location>
</feature>
<feature type="transmembrane region" description="Helical" evidence="6">
    <location>
        <begin position="12"/>
        <end position="33"/>
    </location>
</feature>
<keyword evidence="9" id="KW-1185">Reference proteome</keyword>
<proteinExistence type="inferred from homology"/>
<evidence type="ECO:0000313" key="9">
    <source>
        <dbReference type="Proteomes" id="UP001529256"/>
    </source>
</evidence>
<keyword evidence="4 6" id="KW-1133">Transmembrane helix</keyword>
<dbReference type="InterPro" id="IPR007267">
    <property type="entry name" value="GtrA_DPMS_TM"/>
</dbReference>
<dbReference type="EMBL" id="JAUDEA010000001">
    <property type="protein sequence ID" value="MDM8270341.1"/>
    <property type="molecule type" value="Genomic_DNA"/>
</dbReference>
<feature type="transmembrane region" description="Helical" evidence="6">
    <location>
        <begin position="73"/>
        <end position="93"/>
    </location>
</feature>
<reference evidence="8" key="2">
    <citation type="submission" date="2023-06" db="EMBL/GenBank/DDBJ databases">
        <authorList>
            <person name="Zeman M."/>
            <person name="Kubasova T."/>
            <person name="Jahodarova E."/>
            <person name="Nykrynova M."/>
            <person name="Rychlik I."/>
        </authorList>
    </citation>
    <scope>NUCLEOTIDE SEQUENCE</scope>
    <source>
        <strain evidence="8">153_Feed</strain>
    </source>
</reference>
<keyword evidence="3 6" id="KW-0812">Transmembrane</keyword>
<comment type="caution">
    <text evidence="8">The sequence shown here is derived from an EMBL/GenBank/DDBJ whole genome shotgun (WGS) entry which is preliminary data.</text>
</comment>
<feature type="transmembrane region" description="Helical" evidence="6">
    <location>
        <begin position="99"/>
        <end position="119"/>
    </location>
</feature>
<keyword evidence="5 6" id="KW-0472">Membrane</keyword>
<sequence>MRGLLAQFAKFGVVGALAAVIDFGLLIALTELAHLDPVLSAAVSFTVSVIFNYAASMRFVFTRREDLGRGAELTLFVALSVVGLAINELLMWVGATVLGFHYVLVKVGATAVVMLWNFFSRKRWLEAH</sequence>
<dbReference type="Pfam" id="PF04138">
    <property type="entry name" value="GtrA_DPMS_TM"/>
    <property type="match status" value="1"/>
</dbReference>
<evidence type="ECO:0000259" key="7">
    <source>
        <dbReference type="Pfam" id="PF04138"/>
    </source>
</evidence>
<comment type="subcellular location">
    <subcellularLocation>
        <location evidence="1">Membrane</location>
        <topology evidence="1">Multi-pass membrane protein</topology>
    </subcellularLocation>
</comment>
<dbReference type="Proteomes" id="UP001529256">
    <property type="component" value="Unassembled WGS sequence"/>
</dbReference>
<evidence type="ECO:0000256" key="4">
    <source>
        <dbReference type="ARBA" id="ARBA00022989"/>
    </source>
</evidence>
<organism evidence="8 9">
    <name type="scientific">Thermophilibacter provencensis</name>
    <dbReference type="NCBI Taxonomy" id="1852386"/>
    <lineage>
        <taxon>Bacteria</taxon>
        <taxon>Bacillati</taxon>
        <taxon>Actinomycetota</taxon>
        <taxon>Coriobacteriia</taxon>
        <taxon>Coriobacteriales</taxon>
        <taxon>Atopobiaceae</taxon>
        <taxon>Thermophilibacter</taxon>
    </lineage>
</organism>
<dbReference type="RefSeq" id="WP_289510441.1">
    <property type="nucleotide sequence ID" value="NZ_JAUDEA010000001.1"/>
</dbReference>
<evidence type="ECO:0000256" key="5">
    <source>
        <dbReference type="ARBA" id="ARBA00023136"/>
    </source>
</evidence>
<protein>
    <submittedName>
        <fullName evidence="8">GtrA family protein</fullName>
    </submittedName>
</protein>
<comment type="similarity">
    <text evidence="2">Belongs to the GtrA family.</text>
</comment>
<reference evidence="8" key="1">
    <citation type="submission" date="2023-06" db="EMBL/GenBank/DDBJ databases">
        <title>Identification and characterization of horizontal gene transfer across gut microbiota members of farm animals based on homology search.</title>
        <authorList>
            <person name="Schwarzerova J."/>
            <person name="Nykrynova M."/>
            <person name="Jureckova K."/>
            <person name="Cejkova D."/>
            <person name="Rychlik I."/>
        </authorList>
    </citation>
    <scope>NUCLEOTIDE SEQUENCE</scope>
    <source>
        <strain evidence="8">153_Feed</strain>
    </source>
</reference>
<name>A0ABT7V1J7_9ACTN</name>
<evidence type="ECO:0000256" key="6">
    <source>
        <dbReference type="SAM" id="Phobius"/>
    </source>
</evidence>
<evidence type="ECO:0000256" key="1">
    <source>
        <dbReference type="ARBA" id="ARBA00004141"/>
    </source>
</evidence>
<gene>
    <name evidence="8" type="ORF">QUW25_01370</name>
</gene>
<dbReference type="PANTHER" id="PTHR38459:SF1">
    <property type="entry name" value="PROPHAGE BACTOPRENOL-LINKED GLUCOSE TRANSLOCASE HOMOLOG"/>
    <property type="match status" value="1"/>
</dbReference>